<protein>
    <submittedName>
        <fullName evidence="2">Methyltransferase family protein</fullName>
    </submittedName>
</protein>
<dbReference type="InterPro" id="IPR029063">
    <property type="entry name" value="SAM-dependent_MTases_sf"/>
</dbReference>
<dbReference type="EMBL" id="SLWR01000023">
    <property type="protein sequence ID" value="TCO37629.1"/>
    <property type="molecule type" value="Genomic_DNA"/>
</dbReference>
<keyword evidence="3" id="KW-1185">Reference proteome</keyword>
<name>A0A4R2I296_9ACTN</name>
<evidence type="ECO:0000259" key="1">
    <source>
        <dbReference type="Pfam" id="PF08241"/>
    </source>
</evidence>
<dbReference type="Proteomes" id="UP000295573">
    <property type="component" value="Unassembled WGS sequence"/>
</dbReference>
<dbReference type="RefSeq" id="WP_241996613.1">
    <property type="nucleotide sequence ID" value="NZ_SLWR01000023.1"/>
</dbReference>
<accession>A0A4R2I296</accession>
<proteinExistence type="predicted"/>
<feature type="domain" description="Methyltransferase type 11" evidence="1">
    <location>
        <begin position="57"/>
        <end position="147"/>
    </location>
</feature>
<keyword evidence="2" id="KW-0808">Transferase</keyword>
<dbReference type="Pfam" id="PF08241">
    <property type="entry name" value="Methyltransf_11"/>
    <property type="match status" value="1"/>
</dbReference>
<gene>
    <name evidence="2" type="ORF">EV646_12316</name>
</gene>
<evidence type="ECO:0000313" key="3">
    <source>
        <dbReference type="Proteomes" id="UP000295573"/>
    </source>
</evidence>
<dbReference type="PANTHER" id="PTHR43591">
    <property type="entry name" value="METHYLTRANSFERASE"/>
    <property type="match status" value="1"/>
</dbReference>
<dbReference type="AlphaFoldDB" id="A0A4R2I296"/>
<dbReference type="InterPro" id="IPR013216">
    <property type="entry name" value="Methyltransf_11"/>
</dbReference>
<dbReference type="SUPFAM" id="SSF53335">
    <property type="entry name" value="S-adenosyl-L-methionine-dependent methyltransferases"/>
    <property type="match status" value="1"/>
</dbReference>
<evidence type="ECO:0000313" key="2">
    <source>
        <dbReference type="EMBL" id="TCO37629.1"/>
    </source>
</evidence>
<comment type="caution">
    <text evidence="2">The sequence shown here is derived from an EMBL/GenBank/DDBJ whole genome shotgun (WGS) entry which is preliminary data.</text>
</comment>
<reference evidence="2 3" key="1">
    <citation type="journal article" date="2015" name="Stand. Genomic Sci.">
        <title>Genomic Encyclopedia of Bacterial and Archaeal Type Strains, Phase III: the genomes of soil and plant-associated and newly described type strains.</title>
        <authorList>
            <person name="Whitman W.B."/>
            <person name="Woyke T."/>
            <person name="Klenk H.P."/>
            <person name="Zhou Y."/>
            <person name="Lilburn T.G."/>
            <person name="Beck B.J."/>
            <person name="De Vos P."/>
            <person name="Vandamme P."/>
            <person name="Eisen J.A."/>
            <person name="Garrity G."/>
            <person name="Hugenholtz P."/>
            <person name="Kyrpides N.C."/>
        </authorList>
    </citation>
    <scope>NUCLEOTIDE SEQUENCE [LARGE SCALE GENOMIC DNA]</scope>
    <source>
        <strain evidence="2 3">VKM Ac-2541</strain>
    </source>
</reference>
<dbReference type="GO" id="GO:0032259">
    <property type="term" value="P:methylation"/>
    <property type="evidence" value="ECO:0007669"/>
    <property type="project" value="UniProtKB-KW"/>
</dbReference>
<dbReference type="GO" id="GO:0008757">
    <property type="term" value="F:S-adenosylmethionine-dependent methyltransferase activity"/>
    <property type="evidence" value="ECO:0007669"/>
    <property type="project" value="InterPro"/>
</dbReference>
<keyword evidence="2" id="KW-0489">Methyltransferase</keyword>
<dbReference type="Gene3D" id="3.40.50.150">
    <property type="entry name" value="Vaccinia Virus protein VP39"/>
    <property type="match status" value="1"/>
</dbReference>
<sequence length="275" mass="30135">MTSTDVEQVVATIHDHYTNRQDEAQRLSSTLKGQLEQARVHELLTRYLSPPPARVADVGGGPGVHASWLAERGYDVELLDPVEHHVDQARAAGLQAVVGDARRLPWPNESKDAVLMAGPMYHLTEPADRRLAIREAVRVLRPGGTLAVIAINRAANLIGSTLANTLERRQPIVEQILHDGHSPANERMANTYYHSVAQLRSELDRLVSQVRIHGLTGPGGWLTVLIDAHYRGTPMPPSLLEPNPLETALTCARLADHQPDLVHASSLFLAVGKRV</sequence>
<dbReference type="PANTHER" id="PTHR43591:SF110">
    <property type="entry name" value="RHODANESE DOMAIN-CONTAINING PROTEIN"/>
    <property type="match status" value="1"/>
</dbReference>
<organism evidence="2 3">
    <name type="scientific">Kribbella antiqua</name>
    <dbReference type="NCBI Taxonomy" id="2512217"/>
    <lineage>
        <taxon>Bacteria</taxon>
        <taxon>Bacillati</taxon>
        <taxon>Actinomycetota</taxon>
        <taxon>Actinomycetes</taxon>
        <taxon>Propionibacteriales</taxon>
        <taxon>Kribbellaceae</taxon>
        <taxon>Kribbella</taxon>
    </lineage>
</organism>
<dbReference type="CDD" id="cd02440">
    <property type="entry name" value="AdoMet_MTases"/>
    <property type="match status" value="1"/>
</dbReference>